<protein>
    <submittedName>
        <fullName evidence="2">DUF5333 domain-containing protein</fullName>
    </submittedName>
</protein>
<evidence type="ECO:0000313" key="2">
    <source>
        <dbReference type="EMBL" id="MFB9233472.1"/>
    </source>
</evidence>
<feature type="chain" id="PRO_5045925959" evidence="1">
    <location>
        <begin position="23"/>
        <end position="134"/>
    </location>
</feature>
<keyword evidence="1" id="KW-0732">Signal</keyword>
<dbReference type="InterPro" id="IPR020349">
    <property type="entry name" value="Uncharacterised_14.7kDa"/>
</dbReference>
<feature type="signal peptide" evidence="1">
    <location>
        <begin position="1"/>
        <end position="22"/>
    </location>
</feature>
<keyword evidence="3" id="KW-1185">Reference proteome</keyword>
<evidence type="ECO:0000313" key="3">
    <source>
        <dbReference type="Proteomes" id="UP001589683"/>
    </source>
</evidence>
<dbReference type="RefSeq" id="WP_213888381.1">
    <property type="nucleotide sequence ID" value="NZ_JAGFNU010000003.1"/>
</dbReference>
<dbReference type="Pfam" id="PF17267">
    <property type="entry name" value="DUF5333"/>
    <property type="match status" value="1"/>
</dbReference>
<gene>
    <name evidence="2" type="ORF">ACFFUT_16890</name>
</gene>
<reference evidence="2 3" key="1">
    <citation type="submission" date="2024-09" db="EMBL/GenBank/DDBJ databases">
        <authorList>
            <person name="Sun Q."/>
            <person name="Mori K."/>
        </authorList>
    </citation>
    <scope>NUCLEOTIDE SEQUENCE [LARGE SCALE GENOMIC DNA]</scope>
    <source>
        <strain evidence="2 3">CECT 8726</strain>
    </source>
</reference>
<dbReference type="Proteomes" id="UP001589683">
    <property type="component" value="Unassembled WGS sequence"/>
</dbReference>
<sequence>MFKRTFHIAVVSLFVSTLSVQAAALRENEGVTNRLVLAGIVKEIYKKCPTISVRKLRGFMYLRSIYNYAVDQGFSHEEIEAYVENEEEEARLLVHVNTWLSNRGAVEGNPESYCAIGKAEIDAESPIGKFLRTD</sequence>
<accession>A0ABV5JLW5</accession>
<comment type="caution">
    <text evidence="2">The sequence shown here is derived from an EMBL/GenBank/DDBJ whole genome shotgun (WGS) entry which is preliminary data.</text>
</comment>
<organism evidence="2 3">
    <name type="scientific">Pseudohalocynthiibacter aestuariivivens</name>
    <dbReference type="NCBI Taxonomy" id="1591409"/>
    <lineage>
        <taxon>Bacteria</taxon>
        <taxon>Pseudomonadati</taxon>
        <taxon>Pseudomonadota</taxon>
        <taxon>Alphaproteobacteria</taxon>
        <taxon>Rhodobacterales</taxon>
        <taxon>Paracoccaceae</taxon>
        <taxon>Pseudohalocynthiibacter</taxon>
    </lineage>
</organism>
<name>A0ABV5JLW5_9RHOB</name>
<dbReference type="EMBL" id="JBHMEA010000049">
    <property type="protein sequence ID" value="MFB9233472.1"/>
    <property type="molecule type" value="Genomic_DNA"/>
</dbReference>
<evidence type="ECO:0000256" key="1">
    <source>
        <dbReference type="SAM" id="SignalP"/>
    </source>
</evidence>
<proteinExistence type="predicted"/>